<evidence type="ECO:0000256" key="1">
    <source>
        <dbReference type="SAM" id="MobiDB-lite"/>
    </source>
</evidence>
<proteinExistence type="predicted"/>
<dbReference type="WBParaSite" id="PgR045_g029_t03">
    <property type="protein sequence ID" value="PgR045_g029_t03"/>
    <property type="gene ID" value="PgR045_g029"/>
</dbReference>
<name>A0A915BL31_PARUN</name>
<sequence>GWLVVVGALAVPHFLIAMENRYEIQKHMESVVRIALNECKEAFGEETFNENKDWLTHRVWMDLGAMDARMMADLLNCYTDLVNAMREQYSAEIELRKAERKASKMFQQTTAILSELKEKILEKRKNTKPGCSVPETEAPVNQRDAVEEQNVDDIKAGNAEPSKEKEQRTKFDAFDVESVIARAPKLRAEMSRHFVAESKGGGFKVYRDGPTLKNQENRAVVNRHGRAGMHPLEDHHNSKEKLLPRVRMTVSPNGSITECRDGAEQDWEVPWPRPPNFDDEEASSFFTNYPHASSLLGKDNAGDSPCQSSTYFAPSLSQSEEKENWMALPRAPVLQSKAMQDYITHHSDNTSTKKIAEFSLREFDTLAEDLQLWLTREQLNKAIRVLNGARVSPITMLTIRRLLSETFSSQQCEAIYRVLVNSDRIAAWNR</sequence>
<dbReference type="AlphaFoldDB" id="A0A915BL31"/>
<feature type="signal peptide" evidence="2">
    <location>
        <begin position="1"/>
        <end position="17"/>
    </location>
</feature>
<dbReference type="Proteomes" id="UP000887569">
    <property type="component" value="Unplaced"/>
</dbReference>
<evidence type="ECO:0000313" key="3">
    <source>
        <dbReference type="Proteomes" id="UP000887569"/>
    </source>
</evidence>
<evidence type="ECO:0000313" key="4">
    <source>
        <dbReference type="WBParaSite" id="PgR045_g029_t03"/>
    </source>
</evidence>
<accession>A0A915BL31</accession>
<keyword evidence="3" id="KW-1185">Reference proteome</keyword>
<protein>
    <submittedName>
        <fullName evidence="4 5">Uncharacterized protein</fullName>
    </submittedName>
</protein>
<dbReference type="WBParaSite" id="PgR045_g029_t04">
    <property type="protein sequence ID" value="PgR045_g029_t04"/>
    <property type="gene ID" value="PgR045_g029"/>
</dbReference>
<organism evidence="3 5">
    <name type="scientific">Parascaris univalens</name>
    <name type="common">Nematode worm</name>
    <dbReference type="NCBI Taxonomy" id="6257"/>
    <lineage>
        <taxon>Eukaryota</taxon>
        <taxon>Metazoa</taxon>
        <taxon>Ecdysozoa</taxon>
        <taxon>Nematoda</taxon>
        <taxon>Chromadorea</taxon>
        <taxon>Rhabditida</taxon>
        <taxon>Spirurina</taxon>
        <taxon>Ascaridomorpha</taxon>
        <taxon>Ascaridoidea</taxon>
        <taxon>Ascarididae</taxon>
        <taxon>Parascaris</taxon>
    </lineage>
</organism>
<evidence type="ECO:0000256" key="2">
    <source>
        <dbReference type="SAM" id="SignalP"/>
    </source>
</evidence>
<evidence type="ECO:0000313" key="5">
    <source>
        <dbReference type="WBParaSite" id="PgR045_g029_t04"/>
    </source>
</evidence>
<keyword evidence="2" id="KW-0732">Signal</keyword>
<feature type="region of interest" description="Disordered" evidence="1">
    <location>
        <begin position="125"/>
        <end position="168"/>
    </location>
</feature>
<feature type="chain" id="PRO_5038276117" evidence="2">
    <location>
        <begin position="18"/>
        <end position="430"/>
    </location>
</feature>
<reference evidence="4 5" key="1">
    <citation type="submission" date="2022-11" db="UniProtKB">
        <authorList>
            <consortium name="WormBaseParasite"/>
        </authorList>
    </citation>
    <scope>IDENTIFICATION</scope>
</reference>